<evidence type="ECO:0000313" key="2">
    <source>
        <dbReference type="EMBL" id="MCE9236619.1"/>
    </source>
</evidence>
<comment type="caution">
    <text evidence="1">The sequence shown here is derived from an EMBL/GenBank/DDBJ whole genome shotgun (WGS) entry which is preliminary data.</text>
</comment>
<dbReference type="EMBL" id="JAHYQA010000002">
    <property type="protein sequence ID" value="MCE9236619.1"/>
    <property type="molecule type" value="Genomic_DNA"/>
</dbReference>
<accession>A0A6I0SVD3</accession>
<reference evidence="2" key="2">
    <citation type="submission" date="2021-07" db="EMBL/GenBank/DDBJ databases">
        <title>Comparative genomics of Bacteroides fragilis group isolates reveals species-dependent resistance mechanisms and validates clinical tools for resistance prediction.</title>
        <authorList>
            <person name="Wallace M.J."/>
            <person name="Jean S."/>
            <person name="Wallace M.A."/>
            <person name="Carey-Ann B.D."/>
            <person name="Dantas G."/>
        </authorList>
    </citation>
    <scope>NUCLEOTIDE SEQUENCE</scope>
    <source>
        <strain evidence="2">BJH_160</strain>
    </source>
</reference>
<organism evidence="1 3">
    <name type="scientific">Bacteroides thetaiotaomicron</name>
    <dbReference type="NCBI Taxonomy" id="818"/>
    <lineage>
        <taxon>Bacteria</taxon>
        <taxon>Pseudomonadati</taxon>
        <taxon>Bacteroidota</taxon>
        <taxon>Bacteroidia</taxon>
        <taxon>Bacteroidales</taxon>
        <taxon>Bacteroidaceae</taxon>
        <taxon>Bacteroides</taxon>
    </lineage>
</organism>
<protein>
    <submittedName>
        <fullName evidence="1">Uncharacterized protein</fullName>
    </submittedName>
</protein>
<gene>
    <name evidence="1" type="ORF">GAN91_01075</name>
    <name evidence="2" type="ORF">K0H07_05530</name>
</gene>
<dbReference type="Proteomes" id="UP000436858">
    <property type="component" value="Unassembled WGS sequence"/>
</dbReference>
<evidence type="ECO:0000313" key="3">
    <source>
        <dbReference type="Proteomes" id="UP000436858"/>
    </source>
</evidence>
<evidence type="ECO:0000313" key="1">
    <source>
        <dbReference type="EMBL" id="KAB4488023.1"/>
    </source>
</evidence>
<proteinExistence type="predicted"/>
<reference evidence="1 3" key="1">
    <citation type="journal article" date="2019" name="Nat. Med.">
        <title>A library of human gut bacterial isolates paired with longitudinal multiomics data enables mechanistic microbiome research.</title>
        <authorList>
            <person name="Poyet M."/>
            <person name="Groussin M."/>
            <person name="Gibbons S.M."/>
            <person name="Avila-Pacheco J."/>
            <person name="Jiang X."/>
            <person name="Kearney S.M."/>
            <person name="Perrotta A.R."/>
            <person name="Berdy B."/>
            <person name="Zhao S."/>
            <person name="Lieberman T.D."/>
            <person name="Swanson P.K."/>
            <person name="Smith M."/>
            <person name="Roesemann S."/>
            <person name="Alexander J.E."/>
            <person name="Rich S.A."/>
            <person name="Livny J."/>
            <person name="Vlamakis H."/>
            <person name="Clish C."/>
            <person name="Bullock K."/>
            <person name="Deik A."/>
            <person name="Scott J."/>
            <person name="Pierce K.A."/>
            <person name="Xavier R.J."/>
            <person name="Alm E.J."/>
        </authorList>
    </citation>
    <scope>NUCLEOTIDE SEQUENCE [LARGE SCALE GENOMIC DNA]</scope>
    <source>
        <strain evidence="1 3">BIOML-A162</strain>
    </source>
</reference>
<dbReference type="Proteomes" id="UP001200544">
    <property type="component" value="Unassembled WGS sequence"/>
</dbReference>
<dbReference type="EMBL" id="WCRY01000001">
    <property type="protein sequence ID" value="KAB4488023.1"/>
    <property type="molecule type" value="Genomic_DNA"/>
</dbReference>
<sequence>MTYLARNFIPFSLQSSTIRVPLSLESRREMRHIETFFCAKKSTKFHLNKKLNFNKSVSYVRLRVGRVNIFIKFSRYWYYLLADKYELSARLLLYTYVVYNRMRAVINIQRDMNRPDKETLRRVIRKMHRQNDCEKFIELASVFTGMLGKLNFHSVEFASDDPYHPFPLYMKHIHSVICEEEYLYILCYNGNLHILGTYERGHILIPLKEQLTLRELFCWTCRSWWDRLLTKSENELPI</sequence>
<dbReference type="AlphaFoldDB" id="A0A6I0SVD3"/>
<name>A0A6I0SVD3_BACT4</name>